<proteinExistence type="predicted"/>
<dbReference type="OrthoDB" id="5295675at2"/>
<comment type="caution">
    <text evidence="2">The sequence shown here is derived from an EMBL/GenBank/DDBJ whole genome shotgun (WGS) entry which is preliminary data.</text>
</comment>
<dbReference type="InterPro" id="IPR016024">
    <property type="entry name" value="ARM-type_fold"/>
</dbReference>
<organism evidence="2 3">
    <name type="scientific">Sulfurirhabdus autotrophica</name>
    <dbReference type="NCBI Taxonomy" id="1706046"/>
    <lineage>
        <taxon>Bacteria</taxon>
        <taxon>Pseudomonadati</taxon>
        <taxon>Pseudomonadota</taxon>
        <taxon>Betaproteobacteria</taxon>
        <taxon>Nitrosomonadales</taxon>
        <taxon>Sulfuricellaceae</taxon>
        <taxon>Sulfurirhabdus</taxon>
    </lineage>
</organism>
<dbReference type="RefSeq" id="WP_124945879.1">
    <property type="nucleotide sequence ID" value="NZ_BHVT01000020.1"/>
</dbReference>
<sequence length="143" mass="16656">MDTLEKQYKSLPLEERLELALSNDLPVTYRPFMVREQWMVVKCYFARRADLTQDEVSALIEDQDHVIRLCLAKRQDLSPQVVARCVNDRDPNVRYFIARNPLISEAQKLQLLQDEDPLVSRAAKKGPREAQYRQRAGQTALIK</sequence>
<evidence type="ECO:0008006" key="4">
    <source>
        <dbReference type="Google" id="ProtNLM"/>
    </source>
</evidence>
<gene>
    <name evidence="2" type="ORF">EDC63_103169</name>
</gene>
<protein>
    <recommendedName>
        <fullName evidence="4">Leucine rich repeat (LRR) protein</fullName>
    </recommendedName>
</protein>
<dbReference type="InterPro" id="IPR011989">
    <property type="entry name" value="ARM-like"/>
</dbReference>
<evidence type="ECO:0000313" key="2">
    <source>
        <dbReference type="EMBL" id="TCV89097.1"/>
    </source>
</evidence>
<dbReference type="Gene3D" id="1.25.10.10">
    <property type="entry name" value="Leucine-rich Repeat Variant"/>
    <property type="match status" value="1"/>
</dbReference>
<reference evidence="2 3" key="1">
    <citation type="submission" date="2019-03" db="EMBL/GenBank/DDBJ databases">
        <title>Genomic Encyclopedia of Type Strains, Phase IV (KMG-IV): sequencing the most valuable type-strain genomes for metagenomic binning, comparative biology and taxonomic classification.</title>
        <authorList>
            <person name="Goeker M."/>
        </authorList>
    </citation>
    <scope>NUCLEOTIDE SEQUENCE [LARGE SCALE GENOMIC DNA]</scope>
    <source>
        <strain evidence="2 3">DSM 100309</strain>
    </source>
</reference>
<dbReference type="AlphaFoldDB" id="A0A4R3YAR8"/>
<evidence type="ECO:0000313" key="3">
    <source>
        <dbReference type="Proteomes" id="UP000295367"/>
    </source>
</evidence>
<dbReference type="EMBL" id="SMCO01000003">
    <property type="protein sequence ID" value="TCV89097.1"/>
    <property type="molecule type" value="Genomic_DNA"/>
</dbReference>
<dbReference type="Proteomes" id="UP000295367">
    <property type="component" value="Unassembled WGS sequence"/>
</dbReference>
<evidence type="ECO:0000256" key="1">
    <source>
        <dbReference type="SAM" id="MobiDB-lite"/>
    </source>
</evidence>
<accession>A0A4R3YAR8</accession>
<keyword evidence="3" id="KW-1185">Reference proteome</keyword>
<dbReference type="SUPFAM" id="SSF48371">
    <property type="entry name" value="ARM repeat"/>
    <property type="match status" value="1"/>
</dbReference>
<name>A0A4R3YAR8_9PROT</name>
<feature type="region of interest" description="Disordered" evidence="1">
    <location>
        <begin position="123"/>
        <end position="143"/>
    </location>
</feature>